<evidence type="ECO:0000313" key="2">
    <source>
        <dbReference type="EMBL" id="NYD30452.1"/>
    </source>
</evidence>
<name>A0A852RV52_9ACTN</name>
<dbReference type="SUPFAM" id="SSF51126">
    <property type="entry name" value="Pectin lyase-like"/>
    <property type="match status" value="2"/>
</dbReference>
<reference evidence="2 3" key="1">
    <citation type="submission" date="2020-07" db="EMBL/GenBank/DDBJ databases">
        <title>Sequencing the genomes of 1000 actinobacteria strains.</title>
        <authorList>
            <person name="Klenk H.-P."/>
        </authorList>
    </citation>
    <scope>NUCLEOTIDE SEQUENCE [LARGE SCALE GENOMIC DNA]</scope>
    <source>
        <strain evidence="2 3">DSM 19082</strain>
    </source>
</reference>
<dbReference type="PANTHER" id="PTHR11319">
    <property type="entry name" value="G PROTEIN-COUPLED RECEPTOR-RELATED"/>
    <property type="match status" value="1"/>
</dbReference>
<dbReference type="Gene3D" id="2.60.40.10">
    <property type="entry name" value="Immunoglobulins"/>
    <property type="match status" value="5"/>
</dbReference>
<gene>
    <name evidence="2" type="ORF">BJ958_001998</name>
</gene>
<accession>A0A852RV52</accession>
<dbReference type="Proteomes" id="UP000582231">
    <property type="component" value="Unassembled WGS sequence"/>
</dbReference>
<proteinExistence type="predicted"/>
<dbReference type="InterPro" id="IPR011050">
    <property type="entry name" value="Pectin_lyase_fold/virulence"/>
</dbReference>
<dbReference type="SMART" id="SM00710">
    <property type="entry name" value="PbH1"/>
    <property type="match status" value="11"/>
</dbReference>
<dbReference type="InterPro" id="IPR015919">
    <property type="entry name" value="Cadherin-like_sf"/>
</dbReference>
<dbReference type="GO" id="GO:0005975">
    <property type="term" value="P:carbohydrate metabolic process"/>
    <property type="evidence" value="ECO:0007669"/>
    <property type="project" value="UniProtKB-ARBA"/>
</dbReference>
<dbReference type="InterPro" id="IPR013783">
    <property type="entry name" value="Ig-like_fold"/>
</dbReference>
<dbReference type="Pfam" id="PF13229">
    <property type="entry name" value="Beta_helix"/>
    <property type="match status" value="1"/>
</dbReference>
<organism evidence="2 3">
    <name type="scientific">Nocardioides kongjuensis</name>
    <dbReference type="NCBI Taxonomy" id="349522"/>
    <lineage>
        <taxon>Bacteria</taxon>
        <taxon>Bacillati</taxon>
        <taxon>Actinomycetota</taxon>
        <taxon>Actinomycetes</taxon>
        <taxon>Propionibacteriales</taxon>
        <taxon>Nocardioidaceae</taxon>
        <taxon>Nocardioides</taxon>
    </lineage>
</organism>
<dbReference type="GO" id="GO:0005509">
    <property type="term" value="F:calcium ion binding"/>
    <property type="evidence" value="ECO:0007669"/>
    <property type="project" value="InterPro"/>
</dbReference>
<keyword evidence="3" id="KW-1185">Reference proteome</keyword>
<dbReference type="EMBL" id="JACCBF010000001">
    <property type="protein sequence ID" value="NYD30452.1"/>
    <property type="molecule type" value="Genomic_DNA"/>
</dbReference>
<dbReference type="Pfam" id="PF05345">
    <property type="entry name" value="He_PIG"/>
    <property type="match status" value="4"/>
</dbReference>
<dbReference type="InterPro" id="IPR039448">
    <property type="entry name" value="Beta_helix"/>
</dbReference>
<dbReference type="InterPro" id="IPR059226">
    <property type="entry name" value="Choice_anch_Q_dom"/>
</dbReference>
<dbReference type="InterPro" id="IPR006626">
    <property type="entry name" value="PbH1"/>
</dbReference>
<evidence type="ECO:0000313" key="3">
    <source>
        <dbReference type="Proteomes" id="UP000582231"/>
    </source>
</evidence>
<protein>
    <recommendedName>
        <fullName evidence="1">Right handed beta helix domain-containing protein</fullName>
    </recommendedName>
</protein>
<feature type="domain" description="Right handed beta helix" evidence="1">
    <location>
        <begin position="125"/>
        <end position="312"/>
    </location>
</feature>
<dbReference type="NCBIfam" id="NF041518">
    <property type="entry name" value="choice_anch_Q"/>
    <property type="match status" value="1"/>
</dbReference>
<dbReference type="SUPFAM" id="SSF49313">
    <property type="entry name" value="Cadherin-like"/>
    <property type="match status" value="3"/>
</dbReference>
<dbReference type="PANTHER" id="PTHR11319:SF35">
    <property type="entry name" value="OUTER MEMBRANE PROTEIN PMPC-RELATED"/>
    <property type="match status" value="1"/>
</dbReference>
<dbReference type="RefSeq" id="WP_179726697.1">
    <property type="nucleotide sequence ID" value="NZ_BAABEF010000001.1"/>
</dbReference>
<sequence>MSAPAPRHRAPRAARPGRRRTSLLVTLALGTGLASVLTASPARAAGPWFVAPGGSNSGSCLSAASPCATLTGVLAKPGVAAGDTVNVAPGTYTDRPAVTKQVKVVGTGPNVVFQGGGTGSATWALAVNTSGNVELRNLTLTGGTYAAGGALPVVTASVKAYDVAITSSTAIAGAGVYVYSGSLEMYGGRIAGNKATATSGNATGWGGGAYVAAAGSLLLDGVTVENNKADGAGFASVTVGGGVASAGPLTVRNTTFRNNAVLTAAPTANTGYGGAIYSSNAATSVTGSTLTANTATFGGALANGAAATVTGTDVRTNTAMVGGGFYAGGALTVTRSTLAANTATVNYGGGVYAVGPLALDDTDVTGNSAPTGGGGVYSAATTTTIRNGSTVSANTAQSGAGVWSAGNLTVRDSAITDNDASFQAGGLAVGTTGTGDTPVASLTDSVVSGNSAAVAGGGIVAVARTTVNLTRTRLADNSAAGGGGIVVANDARADLDHVVASGNVATSLGGGAVFSSGRTTVVDSTLADNQALWTSGSTTGLGGAIYTGGGTTTAVAAELTVRRSTLSGNHAHGGSAVVSYAPASGATSTTLIDTSTIADNVSTSTSGALLNGAHRLTVTGSTLTGNSAAAGGSGAVTTFATTDVGIAGSVLAGNTPKACNLALTSGGHNLAGAGDSGCGVVPGATDLGPLGDHGGPTATRVPGPGSALLDAISPSTSTGLTSAVTGDPVILCAPGAVDQRGEPRRAGARCDIGAVEAAQVAPQVDLPATLDLTVGSTVDQVLVTSTAGSPRPVITSAPLPAGLSLVDHHDGTASLTGTPTGPGGSFPVTVTATNEAGTDQGSVTIEVHQAPVLTGPTSLTYRVGTAGGPDQFHQSGGHPAATLAIADPLPDGLTFTPGAGGTGTLAGTPAAGTGGVHHLTVTGSNGTGPDATWPFTLSIEEAAAVSANDATVRAGSAVDLPVTSSGYPAPVVTATGLPAGLTFAGDAITGTPAAGSGGSYDVTLTAANGVGDDAVDHLRIVVEEAPSVVGPAAVRFVADASGSFEFAGGGYPAPTLGIVGDLPPGISLDVDSDGTATLHGTAPESAVGSYPVTVTATNGIGDDAALEVVVEVAPKVGIATTSLPQAAVGSAYEAFVTADGGAAPYTFTVTGGSLPAGLTLGTDGRISGTPSGAPGTATVEIQVADGGAPVSRARRTFQLSVTKGVSTIVAEPVVTTNALLATGTLRARLTGGLPAQPLAGQMVVFKGAANLTVCSAVTDADGVASCNLTLVSTVLTALRLGYRADYAGSASWLPSSGTGALLQVSVHAVVPTP</sequence>
<evidence type="ECO:0000259" key="1">
    <source>
        <dbReference type="Pfam" id="PF13229"/>
    </source>
</evidence>
<dbReference type="GO" id="GO:0016020">
    <property type="term" value="C:membrane"/>
    <property type="evidence" value="ECO:0007669"/>
    <property type="project" value="InterPro"/>
</dbReference>
<comment type="caution">
    <text evidence="2">The sequence shown here is derived from an EMBL/GenBank/DDBJ whole genome shotgun (WGS) entry which is preliminary data.</text>
</comment>